<name>A0ABM7XXS8_9PROT</name>
<organism evidence="1 2">
    <name type="scientific">Roseomonas fluvialis</name>
    <dbReference type="NCBI Taxonomy" id="1750527"/>
    <lineage>
        <taxon>Bacteria</taxon>
        <taxon>Pseudomonadati</taxon>
        <taxon>Pseudomonadota</taxon>
        <taxon>Alphaproteobacteria</taxon>
        <taxon>Acetobacterales</taxon>
        <taxon>Roseomonadaceae</taxon>
        <taxon>Roseomonas</taxon>
    </lineage>
</organism>
<accession>A0ABM7XXS8</accession>
<evidence type="ECO:0000313" key="1">
    <source>
        <dbReference type="EMBL" id="BDG70238.1"/>
    </source>
</evidence>
<protein>
    <submittedName>
        <fullName evidence="1">Uncharacterized protein</fullName>
    </submittedName>
</protein>
<gene>
    <name evidence="1" type="ORF">Rmf_01670</name>
</gene>
<reference evidence="1 2" key="1">
    <citation type="journal article" date="2016" name="Microbes Environ.">
        <title>Phylogenetically diverse aerobic anoxygenic phototrophic bacteria isolated from epilithic biofilms in Tama river, Japan.</title>
        <authorList>
            <person name="Hirose S."/>
            <person name="Matsuura K."/>
            <person name="Haruta S."/>
        </authorList>
    </citation>
    <scope>NUCLEOTIDE SEQUENCE [LARGE SCALE GENOMIC DNA]</scope>
    <source>
        <strain evidence="1 2">S08</strain>
    </source>
</reference>
<dbReference type="EMBL" id="AP025637">
    <property type="protein sequence ID" value="BDG70238.1"/>
    <property type="molecule type" value="Genomic_DNA"/>
</dbReference>
<keyword evidence="2" id="KW-1185">Reference proteome</keyword>
<dbReference type="Proteomes" id="UP000831327">
    <property type="component" value="Chromosome"/>
</dbReference>
<evidence type="ECO:0000313" key="2">
    <source>
        <dbReference type="Proteomes" id="UP000831327"/>
    </source>
</evidence>
<proteinExistence type="predicted"/>
<sequence>MAALPDAPPRLYRALNRAGDQVRGSRYYRRLGAAVTGPLGPSLLEAGLLNEDRLDHVDSVLAADPLVAPLSAHFPSSAFTIDHLDTLVTLLRAHAATDAVDWRLAPNAGPRAAFRRMQQALDALTAPDPGFEPPAPFRVVPSLGGLRRIGISFENCVADAGHYAARHWFRLADGSAVFLFADDPPVLLALRPLIPGALFVIEDVAGPKNAPVSPEVVEKLRSDLLASGVTVLRLDPADALWHLHSLAARNSKRADDDVETDLEWLAA</sequence>